<evidence type="ECO:0000256" key="3">
    <source>
        <dbReference type="ARBA" id="ARBA00022763"/>
    </source>
</evidence>
<comment type="domain">
    <text evidence="11">The middle region has homology to RecA with ATPase motifs including the RadA KNRFG motif, while the C-terminus is homologous to Lon protease.</text>
</comment>
<keyword evidence="4 13" id="KW-0863">Zinc-finger</keyword>
<dbReference type="HAMAP" id="MF_01498">
    <property type="entry name" value="RadA_bact"/>
    <property type="match status" value="1"/>
</dbReference>
<dbReference type="GO" id="GO:0008270">
    <property type="term" value="F:zinc ion binding"/>
    <property type="evidence" value="ECO:0007669"/>
    <property type="project" value="UniProtKB-KW"/>
</dbReference>
<evidence type="ECO:0000256" key="6">
    <source>
        <dbReference type="ARBA" id="ARBA00022833"/>
    </source>
</evidence>
<keyword evidence="16" id="KW-1185">Reference proteome</keyword>
<keyword evidence="2 11" id="KW-0547">Nucleotide-binding</keyword>
<evidence type="ECO:0000256" key="10">
    <source>
        <dbReference type="ARBA" id="ARBA00023204"/>
    </source>
</evidence>
<dbReference type="PANTHER" id="PTHR32472:SF10">
    <property type="entry name" value="DNA REPAIR PROTEIN RADA-LIKE PROTEIN"/>
    <property type="match status" value="1"/>
</dbReference>
<dbReference type="Pfam" id="PF18073">
    <property type="entry name" value="Zn_ribbon_LapB"/>
    <property type="match status" value="1"/>
</dbReference>
<protein>
    <recommendedName>
        <fullName evidence="11 12">DNA repair protein RadA</fullName>
    </recommendedName>
</protein>
<dbReference type="InterPro" id="IPR003593">
    <property type="entry name" value="AAA+_ATPase"/>
</dbReference>
<dbReference type="AlphaFoldDB" id="A0A316A6F7"/>
<dbReference type="InterPro" id="IPR014721">
    <property type="entry name" value="Ribsml_uS5_D2-typ_fold_subgr"/>
</dbReference>
<evidence type="ECO:0000256" key="12">
    <source>
        <dbReference type="NCBIfam" id="TIGR00416"/>
    </source>
</evidence>
<dbReference type="SUPFAM" id="SSF54211">
    <property type="entry name" value="Ribosomal protein S5 domain 2-like"/>
    <property type="match status" value="1"/>
</dbReference>
<dbReference type="Pfam" id="PF13481">
    <property type="entry name" value="AAA_25"/>
    <property type="match status" value="1"/>
</dbReference>
<dbReference type="InterPro" id="IPR020568">
    <property type="entry name" value="Ribosomal_Su5_D2-typ_SF"/>
</dbReference>
<evidence type="ECO:0000256" key="13">
    <source>
        <dbReference type="RuleBase" id="RU003555"/>
    </source>
</evidence>
<evidence type="ECO:0000256" key="1">
    <source>
        <dbReference type="ARBA" id="ARBA00022723"/>
    </source>
</evidence>
<keyword evidence="5" id="KW-0378">Hydrolase</keyword>
<dbReference type="GO" id="GO:0000725">
    <property type="term" value="P:recombinational repair"/>
    <property type="evidence" value="ECO:0007669"/>
    <property type="project" value="UniProtKB-UniRule"/>
</dbReference>
<gene>
    <name evidence="11" type="primary">radA</name>
    <name evidence="15" type="ORF">BXY45_11333</name>
</gene>
<name>A0A316A6F7_9ACTN</name>
<comment type="function">
    <text evidence="13">DNA-dependent ATPase involved in processing of recombination intermediates, plays a role in repairing DNA breaks. Stimulates the branch migration of RecA-mediated strand transfer reactions, allowing the 3' invading strand to extend heteroduplex DNA faster. Binds ssDNA in the presence of ADP but not other nucleotides, has ATPase activity that is stimulated by ssDNA and various branched DNA structures, but inhibited by SSB. Does not have RecA's homology-searching function.</text>
</comment>
<dbReference type="GO" id="GO:0004252">
    <property type="term" value="F:serine-type endopeptidase activity"/>
    <property type="evidence" value="ECO:0007669"/>
    <property type="project" value="InterPro"/>
</dbReference>
<dbReference type="InterPro" id="IPR008269">
    <property type="entry name" value="Lon_proteolytic"/>
</dbReference>
<proteinExistence type="inferred from homology"/>
<feature type="short sequence motif" description="RadA KNRFG motif" evidence="11">
    <location>
        <begin position="277"/>
        <end position="281"/>
    </location>
</feature>
<evidence type="ECO:0000256" key="11">
    <source>
        <dbReference type="HAMAP-Rule" id="MF_01498"/>
    </source>
</evidence>
<reference evidence="15 16" key="1">
    <citation type="submission" date="2018-03" db="EMBL/GenBank/DDBJ databases">
        <title>Genomic Encyclopedia of Archaeal and Bacterial Type Strains, Phase II (KMG-II): from individual species to whole genera.</title>
        <authorList>
            <person name="Goeker M."/>
        </authorList>
    </citation>
    <scope>NUCLEOTIDE SEQUENCE [LARGE SCALE GENOMIC DNA]</scope>
    <source>
        <strain evidence="15 16">DSM 44889</strain>
    </source>
</reference>
<evidence type="ECO:0000256" key="9">
    <source>
        <dbReference type="ARBA" id="ARBA00023125"/>
    </source>
</evidence>
<keyword evidence="7 11" id="KW-0067">ATP-binding</keyword>
<dbReference type="Gene3D" id="3.30.230.10">
    <property type="match status" value="1"/>
</dbReference>
<keyword evidence="1 11" id="KW-0479">Metal-binding</keyword>
<organism evidence="15 16">
    <name type="scientific">Quadrisphaera granulorum</name>
    <dbReference type="NCBI Taxonomy" id="317664"/>
    <lineage>
        <taxon>Bacteria</taxon>
        <taxon>Bacillati</taxon>
        <taxon>Actinomycetota</taxon>
        <taxon>Actinomycetes</taxon>
        <taxon>Kineosporiales</taxon>
        <taxon>Kineosporiaceae</taxon>
        <taxon>Quadrisphaera</taxon>
    </lineage>
</organism>
<dbReference type="GO" id="GO:0004176">
    <property type="term" value="F:ATP-dependent peptidase activity"/>
    <property type="evidence" value="ECO:0007669"/>
    <property type="project" value="InterPro"/>
</dbReference>
<evidence type="ECO:0000256" key="2">
    <source>
        <dbReference type="ARBA" id="ARBA00022741"/>
    </source>
</evidence>
<keyword evidence="6 13" id="KW-0862">Zinc</keyword>
<keyword evidence="10 11" id="KW-0234">DNA repair</keyword>
<feature type="binding site" evidence="11">
    <location>
        <begin position="112"/>
        <end position="119"/>
    </location>
    <ligand>
        <name>ATP</name>
        <dbReference type="ChEBI" id="CHEBI:30616"/>
    </ligand>
</feature>
<keyword evidence="8 11" id="KW-0346">Stress response</keyword>
<comment type="similarity">
    <text evidence="11 13">Belongs to the RecA family. RadA subfamily.</text>
</comment>
<evidence type="ECO:0000313" key="16">
    <source>
        <dbReference type="Proteomes" id="UP000245469"/>
    </source>
</evidence>
<dbReference type="PANTHER" id="PTHR32472">
    <property type="entry name" value="DNA REPAIR PROTEIN RADA"/>
    <property type="match status" value="1"/>
</dbReference>
<dbReference type="GO" id="GO:0005524">
    <property type="term" value="F:ATP binding"/>
    <property type="evidence" value="ECO:0007669"/>
    <property type="project" value="UniProtKB-UniRule"/>
</dbReference>
<evidence type="ECO:0000256" key="5">
    <source>
        <dbReference type="ARBA" id="ARBA00022801"/>
    </source>
</evidence>
<dbReference type="SMART" id="SM00382">
    <property type="entry name" value="AAA"/>
    <property type="match status" value="1"/>
</dbReference>
<feature type="domain" description="RecA family profile 1" evidence="14">
    <location>
        <begin position="83"/>
        <end position="240"/>
    </location>
</feature>
<evidence type="ECO:0000259" key="14">
    <source>
        <dbReference type="PROSITE" id="PS50162"/>
    </source>
</evidence>
<dbReference type="GO" id="GO:0140664">
    <property type="term" value="F:ATP-dependent DNA damage sensor activity"/>
    <property type="evidence" value="ECO:0007669"/>
    <property type="project" value="InterPro"/>
</dbReference>
<dbReference type="Proteomes" id="UP000245469">
    <property type="component" value="Unassembled WGS sequence"/>
</dbReference>
<comment type="caution">
    <text evidence="15">The sequence shown here is derived from an EMBL/GenBank/DDBJ whole genome shotgun (WGS) entry which is preliminary data.</text>
</comment>
<comment type="function">
    <text evidence="11">Plays a role in repairing double-strand DNA breaks, probably involving stabilizing or processing branched DNA or blocked replication forks.</text>
</comment>
<dbReference type="NCBIfam" id="TIGR00416">
    <property type="entry name" value="sms"/>
    <property type="match status" value="1"/>
</dbReference>
<keyword evidence="9 11" id="KW-0238">DNA-binding</keyword>
<dbReference type="PROSITE" id="PS50162">
    <property type="entry name" value="RECA_2"/>
    <property type="match status" value="1"/>
</dbReference>
<dbReference type="SUPFAM" id="SSF52540">
    <property type="entry name" value="P-loop containing nucleoside triphosphate hydrolases"/>
    <property type="match status" value="1"/>
</dbReference>
<dbReference type="InterPro" id="IPR020588">
    <property type="entry name" value="RecA_ATP-bd"/>
</dbReference>
<dbReference type="Pfam" id="PF05362">
    <property type="entry name" value="Lon_C"/>
    <property type="match status" value="1"/>
</dbReference>
<sequence>MAAPSVVVVSTRTARAPRAEHRCAECGWSTPRWVGRCGQCQAWGSLTEATPLLAGAPRGAGAPAPAAPARAARRASEVVAQGRLERLPTGLAEVDRVVGGGLVPGQVLLLAGEPGAGKSTLLLAVADAVAAAAGPGAVVLYVSAEESVEQIAVRARRTGARSETLLLADDTDLGAVLGHVEQLAASSERLALLVVDSVQTVSSSEVEGRPGGVAQVMAVASALTRLAKERGLPVCLVGQVTKETTVAGPRSLEHLVDTTLTLEGDRHTALRLLRAVKNRYGPADEVACFEQTDTGLREVPDPSSLFRGTREVAVPGTCTTVTLEGRRALLAEVQALVSGTQAPIPRRAVSGLDTARTAMLTAVTEKNTTLTLHAKELYVAAAGGMRLADPATDLAVCLAVASAGMERPLPLDVAALGEVALAGDVRPVPGLQARAAEAVRLGHTRLLVPPGAADLLDTRTRAAARLEVVASLGDAVRLLLSDPSTT</sequence>
<dbReference type="InterPro" id="IPR027417">
    <property type="entry name" value="P-loop_NTPase"/>
</dbReference>
<keyword evidence="3 11" id="KW-0227">DNA damage</keyword>
<evidence type="ECO:0000256" key="8">
    <source>
        <dbReference type="ARBA" id="ARBA00023016"/>
    </source>
</evidence>
<dbReference type="GO" id="GO:0003684">
    <property type="term" value="F:damaged DNA binding"/>
    <property type="evidence" value="ECO:0007669"/>
    <property type="project" value="InterPro"/>
</dbReference>
<dbReference type="InterPro" id="IPR004504">
    <property type="entry name" value="DNA_repair_RadA"/>
</dbReference>
<accession>A0A316A6F7</accession>
<dbReference type="EMBL" id="QGDQ01000013">
    <property type="protein sequence ID" value="PWJ53275.1"/>
    <property type="molecule type" value="Genomic_DNA"/>
</dbReference>
<dbReference type="Gene3D" id="3.40.50.300">
    <property type="entry name" value="P-loop containing nucleotide triphosphate hydrolases"/>
    <property type="match status" value="1"/>
</dbReference>
<evidence type="ECO:0000256" key="4">
    <source>
        <dbReference type="ARBA" id="ARBA00022771"/>
    </source>
</evidence>
<evidence type="ECO:0000313" key="15">
    <source>
        <dbReference type="EMBL" id="PWJ53275.1"/>
    </source>
</evidence>
<dbReference type="GO" id="GO:0005829">
    <property type="term" value="C:cytosol"/>
    <property type="evidence" value="ECO:0007669"/>
    <property type="project" value="TreeGrafter"/>
</dbReference>
<evidence type="ECO:0000256" key="7">
    <source>
        <dbReference type="ARBA" id="ARBA00022840"/>
    </source>
</evidence>
<feature type="region of interest" description="Lon-protease-like" evidence="11">
    <location>
        <begin position="376"/>
        <end position="486"/>
    </location>
</feature>
<dbReference type="PRINTS" id="PR01874">
    <property type="entry name" value="DNAREPAIRADA"/>
</dbReference>
<dbReference type="InterPro" id="IPR041166">
    <property type="entry name" value="Rubredoxin_2"/>
</dbReference>
<dbReference type="GO" id="GO:0006508">
    <property type="term" value="P:proteolysis"/>
    <property type="evidence" value="ECO:0007669"/>
    <property type="project" value="InterPro"/>
</dbReference>